<name>A0ABT5UQC8_EUBLI</name>
<gene>
    <name evidence="1" type="ORF">PTZ04_11630</name>
</gene>
<proteinExistence type="predicted"/>
<organism evidence="1 2">
    <name type="scientific">Eubacterium limosum</name>
    <dbReference type="NCBI Taxonomy" id="1736"/>
    <lineage>
        <taxon>Bacteria</taxon>
        <taxon>Bacillati</taxon>
        <taxon>Bacillota</taxon>
        <taxon>Clostridia</taxon>
        <taxon>Eubacteriales</taxon>
        <taxon>Eubacteriaceae</taxon>
        <taxon>Eubacterium</taxon>
    </lineage>
</organism>
<evidence type="ECO:0008006" key="3">
    <source>
        <dbReference type="Google" id="ProtNLM"/>
    </source>
</evidence>
<dbReference type="Proteomes" id="UP001215087">
    <property type="component" value="Unassembled WGS sequence"/>
</dbReference>
<reference evidence="1 2" key="1">
    <citation type="submission" date="2023-02" db="EMBL/GenBank/DDBJ databases">
        <title>Comparative genome analysis of Eubacterium limosum species.</title>
        <authorList>
            <person name="Bak J.E."/>
        </authorList>
    </citation>
    <scope>NUCLEOTIDE SEQUENCE [LARGE SCALE GENOMIC DNA]</scope>
    <source>
        <strain evidence="1 2">KGMB01548</strain>
    </source>
</reference>
<evidence type="ECO:0000313" key="2">
    <source>
        <dbReference type="Proteomes" id="UP001215087"/>
    </source>
</evidence>
<dbReference type="EMBL" id="JAQSVD010000005">
    <property type="protein sequence ID" value="MDE1470903.1"/>
    <property type="molecule type" value="Genomic_DNA"/>
</dbReference>
<evidence type="ECO:0000313" key="1">
    <source>
        <dbReference type="EMBL" id="MDE1470903.1"/>
    </source>
</evidence>
<sequence>MKKECTYEERAAILERRIACYEEVMDYPDNKVRVTFTDGEQVLFNGRLEHFYEMILKHLMISVPHCREMAREVLSGEDENRIMLPIVIKPCLSFMVFERREGPLYVNRFSVRERFLAVEDFNHQIAYHDGVVVRVPYSDETIRSRMREARLVEIEWLKRNRA</sequence>
<protein>
    <recommendedName>
        <fullName evidence="3">ComK protein</fullName>
    </recommendedName>
</protein>
<accession>A0ABT5UQC8</accession>
<dbReference type="RefSeq" id="WP_227206480.1">
    <property type="nucleotide sequence ID" value="NZ_JAJCLO010000004.1"/>
</dbReference>
<comment type="caution">
    <text evidence="1">The sequence shown here is derived from an EMBL/GenBank/DDBJ whole genome shotgun (WGS) entry which is preliminary data.</text>
</comment>
<keyword evidence="2" id="KW-1185">Reference proteome</keyword>